<gene>
    <name evidence="5" type="primary">cytR_29</name>
    <name evidence="5" type="ORF">SDC9_183355</name>
</gene>
<dbReference type="Gene3D" id="3.40.50.2300">
    <property type="match status" value="1"/>
</dbReference>
<dbReference type="PANTHER" id="PTHR30146">
    <property type="entry name" value="LACI-RELATED TRANSCRIPTIONAL REPRESSOR"/>
    <property type="match status" value="1"/>
</dbReference>
<protein>
    <submittedName>
        <fullName evidence="5">HTH-type transcriptional repressor CytR</fullName>
    </submittedName>
</protein>
<dbReference type="Pfam" id="PF13377">
    <property type="entry name" value="Peripla_BP_3"/>
    <property type="match status" value="1"/>
</dbReference>
<dbReference type="SUPFAM" id="SSF53822">
    <property type="entry name" value="Periplasmic binding protein-like I"/>
    <property type="match status" value="1"/>
</dbReference>
<dbReference type="GO" id="GO:0000976">
    <property type="term" value="F:transcription cis-regulatory region binding"/>
    <property type="evidence" value="ECO:0007669"/>
    <property type="project" value="TreeGrafter"/>
</dbReference>
<dbReference type="InterPro" id="IPR046335">
    <property type="entry name" value="LacI/GalR-like_sensor"/>
</dbReference>
<dbReference type="EMBL" id="VSSQ01089681">
    <property type="protein sequence ID" value="MPN35853.1"/>
    <property type="molecule type" value="Genomic_DNA"/>
</dbReference>
<name>A0A645HJM7_9ZZZZ</name>
<accession>A0A645HJM7</accession>
<keyword evidence="2" id="KW-0238">DNA-binding</keyword>
<dbReference type="AlphaFoldDB" id="A0A645HJM7"/>
<proteinExistence type="predicted"/>
<evidence type="ECO:0000256" key="1">
    <source>
        <dbReference type="ARBA" id="ARBA00023015"/>
    </source>
</evidence>
<keyword evidence="1" id="KW-0805">Transcription regulation</keyword>
<evidence type="ECO:0000259" key="4">
    <source>
        <dbReference type="Pfam" id="PF13377"/>
    </source>
</evidence>
<dbReference type="GO" id="GO:0003700">
    <property type="term" value="F:DNA-binding transcription factor activity"/>
    <property type="evidence" value="ECO:0007669"/>
    <property type="project" value="TreeGrafter"/>
</dbReference>
<evidence type="ECO:0000256" key="3">
    <source>
        <dbReference type="ARBA" id="ARBA00023163"/>
    </source>
</evidence>
<keyword evidence="3" id="KW-0804">Transcription</keyword>
<sequence length="90" mass="10271">MAFGVYRWAYEHRVRIPHELSVVGFDNVPQATTIIPPLTTASFPYAEIIDHTVRLLMAKLEKRQISPGRMILEMPLIVRHSVADLTQSTK</sequence>
<dbReference type="PANTHER" id="PTHR30146:SF109">
    <property type="entry name" value="HTH-TYPE TRANSCRIPTIONAL REGULATOR GALS"/>
    <property type="match status" value="1"/>
</dbReference>
<evidence type="ECO:0000313" key="5">
    <source>
        <dbReference type="EMBL" id="MPN35853.1"/>
    </source>
</evidence>
<reference evidence="5" key="1">
    <citation type="submission" date="2019-08" db="EMBL/GenBank/DDBJ databases">
        <authorList>
            <person name="Kucharzyk K."/>
            <person name="Murdoch R.W."/>
            <person name="Higgins S."/>
            <person name="Loffler F."/>
        </authorList>
    </citation>
    <scope>NUCLEOTIDE SEQUENCE</scope>
</reference>
<feature type="domain" description="Transcriptional regulator LacI/GalR-like sensor" evidence="4">
    <location>
        <begin position="1"/>
        <end position="82"/>
    </location>
</feature>
<comment type="caution">
    <text evidence="5">The sequence shown here is derived from an EMBL/GenBank/DDBJ whole genome shotgun (WGS) entry which is preliminary data.</text>
</comment>
<organism evidence="5">
    <name type="scientific">bioreactor metagenome</name>
    <dbReference type="NCBI Taxonomy" id="1076179"/>
    <lineage>
        <taxon>unclassified sequences</taxon>
        <taxon>metagenomes</taxon>
        <taxon>ecological metagenomes</taxon>
    </lineage>
</organism>
<evidence type="ECO:0000256" key="2">
    <source>
        <dbReference type="ARBA" id="ARBA00023125"/>
    </source>
</evidence>
<dbReference type="InterPro" id="IPR028082">
    <property type="entry name" value="Peripla_BP_I"/>
</dbReference>